<accession>A0A754BBY9</accession>
<dbReference type="RefSeq" id="WP_079791811.1">
    <property type="nucleotide sequence ID" value="NZ_MXLQ01000024.1"/>
</dbReference>
<reference evidence="2" key="1">
    <citation type="journal article" date="2018" name="Genome Biol.">
        <title>SKESA: strategic k-mer extension for scrupulous assemblies.</title>
        <authorList>
            <person name="Souvorov A."/>
            <person name="Agarwala R."/>
            <person name="Lipman D.J."/>
        </authorList>
    </citation>
    <scope>NUCLEOTIDE SEQUENCE</scope>
    <source>
        <strain evidence="2">MA.MZ045</strain>
    </source>
</reference>
<feature type="region of interest" description="Disordered" evidence="1">
    <location>
        <begin position="64"/>
        <end position="84"/>
    </location>
</feature>
<name>A0A754BBY9_SALER</name>
<reference evidence="2" key="2">
    <citation type="submission" date="2020-02" db="EMBL/GenBank/DDBJ databases">
        <authorList>
            <consortium name="NCBI Pathogen Detection Project"/>
        </authorList>
    </citation>
    <scope>NUCLEOTIDE SEQUENCE</scope>
    <source>
        <strain evidence="2">MA.MZ045</strain>
    </source>
</reference>
<dbReference type="EMBL" id="DAAWNC010000018">
    <property type="protein sequence ID" value="HAF8580747.1"/>
    <property type="molecule type" value="Genomic_DNA"/>
</dbReference>
<evidence type="ECO:0000256" key="1">
    <source>
        <dbReference type="SAM" id="MobiDB-lite"/>
    </source>
</evidence>
<comment type="caution">
    <text evidence="2">The sequence shown here is derived from an EMBL/GenBank/DDBJ whole genome shotgun (WGS) entry which is preliminary data.</text>
</comment>
<gene>
    <name evidence="2" type="ORF">G5T75_004729</name>
</gene>
<proteinExistence type="predicted"/>
<sequence>MRNFTSSQKTTNLQKNTNSINMQNICVSIQRNKDFKQQAQHEAQQRNKKCCATDFKGFFKRNKRNMTASEEAQHNPPLPPLGGRGFVAPEPLRFYAYAVREEVIC</sequence>
<dbReference type="AlphaFoldDB" id="A0A754BBY9"/>
<evidence type="ECO:0000313" key="2">
    <source>
        <dbReference type="EMBL" id="HAF8580747.1"/>
    </source>
</evidence>
<organism evidence="2">
    <name type="scientific">Salmonella enterica</name>
    <name type="common">Salmonella choleraesuis</name>
    <dbReference type="NCBI Taxonomy" id="28901"/>
    <lineage>
        <taxon>Bacteria</taxon>
        <taxon>Pseudomonadati</taxon>
        <taxon>Pseudomonadota</taxon>
        <taxon>Gammaproteobacteria</taxon>
        <taxon>Enterobacterales</taxon>
        <taxon>Enterobacteriaceae</taxon>
        <taxon>Salmonella</taxon>
    </lineage>
</organism>
<protein>
    <submittedName>
        <fullName evidence="2">Uncharacterized protein</fullName>
    </submittedName>
</protein>